<organism evidence="1">
    <name type="scientific">Alkalihalophilus sp. As8PL</name>
    <dbReference type="NCBI Taxonomy" id="3237103"/>
    <lineage>
        <taxon>Bacteria</taxon>
        <taxon>Bacillati</taxon>
        <taxon>Bacillota</taxon>
        <taxon>Bacilli</taxon>
        <taxon>Bacillales</taxon>
        <taxon>Bacillaceae</taxon>
        <taxon>Alkalihalophilus</taxon>
    </lineage>
</organism>
<protein>
    <submittedName>
        <fullName evidence="1">Uncharacterized protein</fullName>
    </submittedName>
</protein>
<dbReference type="RefSeq" id="WP_368505229.1">
    <property type="nucleotide sequence ID" value="NZ_CP162551.1"/>
</dbReference>
<reference evidence="1" key="1">
    <citation type="submission" date="2024-07" db="EMBL/GenBank/DDBJ databases">
        <title>Identification and characteristics of an arsenic-resistant bacterial isolate, which belongs to a novel species.</title>
        <authorList>
            <person name="Juszczyk A."/>
            <person name="Kowalczyk A."/>
            <person name="Was K."/>
            <person name="Kosowicz W."/>
            <person name="Budzyn A."/>
            <person name="Latowski D."/>
        </authorList>
    </citation>
    <scope>NUCLEOTIDE SEQUENCE</scope>
    <source>
        <strain evidence="1">As8PL</strain>
    </source>
</reference>
<accession>A0AB39BWH8</accession>
<evidence type="ECO:0000313" key="1">
    <source>
        <dbReference type="EMBL" id="XDI37902.1"/>
    </source>
</evidence>
<gene>
    <name evidence="1" type="ORF">AB3N04_06195</name>
</gene>
<sequence>MENNTNYFEICGDRGSGDYQITEYINGEARLLYTVHGMKQGGLKEARQLIGRYLTKNHQPNNNQKYLHITKKPGRVNNPSHQWVIEEYLNGVPLSK</sequence>
<name>A0AB39BWH8_9BACI</name>
<proteinExistence type="predicted"/>
<dbReference type="AlphaFoldDB" id="A0AB39BWH8"/>
<dbReference type="EMBL" id="CP162551">
    <property type="protein sequence ID" value="XDI37902.1"/>
    <property type="molecule type" value="Genomic_DNA"/>
</dbReference>